<accession>A0AAW2D594</accession>
<feature type="compositionally biased region" description="Acidic residues" evidence="1">
    <location>
        <begin position="166"/>
        <end position="178"/>
    </location>
</feature>
<gene>
    <name evidence="2" type="ORF">SO802_012429</name>
</gene>
<dbReference type="AlphaFoldDB" id="A0AAW2D594"/>
<feature type="region of interest" description="Disordered" evidence="1">
    <location>
        <begin position="158"/>
        <end position="187"/>
    </location>
</feature>
<sequence>MTVTPYDFYYITSHSFKGAIISLDGFWRCIKATKARHILPISTPLWILSTEAPCDNLWGLESSTRNDGSYAKRLLEGLDYEEFNITRLMPSLTVQGGLATGKPIDPPHLPWTVYAYSLDGFAQERAMPCNPNPTIQEYEELVWLAVNLNYSREMYGLEGVAHPGDGEDDDDGEEEDSEATSSYQPRK</sequence>
<dbReference type="EMBL" id="JAZDWU010000004">
    <property type="protein sequence ID" value="KAL0004868.1"/>
    <property type="molecule type" value="Genomic_DNA"/>
</dbReference>
<dbReference type="Proteomes" id="UP001459277">
    <property type="component" value="Unassembled WGS sequence"/>
</dbReference>
<keyword evidence="3" id="KW-1185">Reference proteome</keyword>
<evidence type="ECO:0000313" key="2">
    <source>
        <dbReference type="EMBL" id="KAL0004868.1"/>
    </source>
</evidence>
<organism evidence="2 3">
    <name type="scientific">Lithocarpus litseifolius</name>
    <dbReference type="NCBI Taxonomy" id="425828"/>
    <lineage>
        <taxon>Eukaryota</taxon>
        <taxon>Viridiplantae</taxon>
        <taxon>Streptophyta</taxon>
        <taxon>Embryophyta</taxon>
        <taxon>Tracheophyta</taxon>
        <taxon>Spermatophyta</taxon>
        <taxon>Magnoliopsida</taxon>
        <taxon>eudicotyledons</taxon>
        <taxon>Gunneridae</taxon>
        <taxon>Pentapetalae</taxon>
        <taxon>rosids</taxon>
        <taxon>fabids</taxon>
        <taxon>Fagales</taxon>
        <taxon>Fagaceae</taxon>
        <taxon>Lithocarpus</taxon>
    </lineage>
</organism>
<proteinExistence type="predicted"/>
<reference evidence="2 3" key="1">
    <citation type="submission" date="2024-01" db="EMBL/GenBank/DDBJ databases">
        <title>A telomere-to-telomere, gap-free genome of sweet tea (Lithocarpus litseifolius).</title>
        <authorList>
            <person name="Zhou J."/>
        </authorList>
    </citation>
    <scope>NUCLEOTIDE SEQUENCE [LARGE SCALE GENOMIC DNA]</scope>
    <source>
        <strain evidence="2">Zhou-2022a</strain>
        <tissue evidence="2">Leaf</tissue>
    </source>
</reference>
<name>A0AAW2D594_9ROSI</name>
<protein>
    <submittedName>
        <fullName evidence="2">Uncharacterized protein</fullName>
    </submittedName>
</protein>
<evidence type="ECO:0000256" key="1">
    <source>
        <dbReference type="SAM" id="MobiDB-lite"/>
    </source>
</evidence>
<comment type="caution">
    <text evidence="2">The sequence shown here is derived from an EMBL/GenBank/DDBJ whole genome shotgun (WGS) entry which is preliminary data.</text>
</comment>
<evidence type="ECO:0000313" key="3">
    <source>
        <dbReference type="Proteomes" id="UP001459277"/>
    </source>
</evidence>